<reference evidence="2 3" key="1">
    <citation type="submission" date="2014-04" db="EMBL/GenBank/DDBJ databases">
        <authorList>
            <consortium name="DOE Joint Genome Institute"/>
            <person name="Kuo A."/>
            <person name="Kohler A."/>
            <person name="Nagy L.G."/>
            <person name="Floudas D."/>
            <person name="Copeland A."/>
            <person name="Barry K.W."/>
            <person name="Cichocki N."/>
            <person name="Veneault-Fourrey C."/>
            <person name="LaButti K."/>
            <person name="Lindquist E.A."/>
            <person name="Lipzen A."/>
            <person name="Lundell T."/>
            <person name="Morin E."/>
            <person name="Murat C."/>
            <person name="Sun H."/>
            <person name="Tunlid A."/>
            <person name="Henrissat B."/>
            <person name="Grigoriev I.V."/>
            <person name="Hibbett D.S."/>
            <person name="Martin F."/>
            <person name="Nordberg H.P."/>
            <person name="Cantor M.N."/>
            <person name="Hua S.X."/>
        </authorList>
    </citation>
    <scope>NUCLEOTIDE SEQUENCE [LARGE SCALE GENOMIC DNA]</scope>
    <source>
        <strain evidence="2 3">Foug A</strain>
    </source>
</reference>
<dbReference type="OrthoDB" id="74764at2759"/>
<dbReference type="PANTHER" id="PTHR43662:SF3">
    <property type="entry name" value="DOMAIN PROTEIN, PUTATIVE (AFU_ORTHOLOGUE AFUA_6G11970)-RELATED"/>
    <property type="match status" value="1"/>
</dbReference>
<dbReference type="InParanoid" id="A0A0C2ZYW3"/>
<keyword evidence="3" id="KW-1185">Reference proteome</keyword>
<dbReference type="AlphaFoldDB" id="A0A0C2ZYW3"/>
<feature type="domain" description="DUF1996" evidence="1">
    <location>
        <begin position="37"/>
        <end position="278"/>
    </location>
</feature>
<protein>
    <recommendedName>
        <fullName evidence="1">DUF1996 domain-containing protein</fullName>
    </recommendedName>
</protein>
<proteinExistence type="predicted"/>
<dbReference type="Pfam" id="PF09362">
    <property type="entry name" value="DUF1996"/>
    <property type="match status" value="1"/>
</dbReference>
<dbReference type="STRING" id="1036808.A0A0C2ZYW3"/>
<dbReference type="HOGENOM" id="CLU_014722_2_1_1"/>
<sequence>MFSKPPISLLVATVAFGVARAWFRVPCTLPLVQERIDPIVQPGVSPSQHLHTVHGASNFADDATYETLRASRCTSCQVLQHFLTGVPTLYFHDKTKNTYEVVPNGGLLIYYENRGQGDASNGGPGLKAFPAGFRMISGNPMLRSKKPLAERAITWSCLRYSVNKPNYDGAHFYFLAACICIDNLKRFNVHIHMPACWDGKNLDSVDHRSHVAFLSGLDNGACPSTHPVYMMKLFYEITWDVHDFADRWNVNDPNAWPFVFSTGDLTGYSSHGDFLNGWDVTALQNAIDHCNNPNDATGSGDTEACSYLTVQSSSAANNCKISPSVSETTTGVLYTLPGCNPLQFGPGDATIYSDNNCPSH</sequence>
<evidence type="ECO:0000313" key="2">
    <source>
        <dbReference type="EMBL" id="KIM57627.1"/>
    </source>
</evidence>
<dbReference type="EMBL" id="KN822098">
    <property type="protein sequence ID" value="KIM57627.1"/>
    <property type="molecule type" value="Genomic_DNA"/>
</dbReference>
<evidence type="ECO:0000313" key="3">
    <source>
        <dbReference type="Proteomes" id="UP000053989"/>
    </source>
</evidence>
<gene>
    <name evidence="2" type="ORF">SCLCIDRAFT_130100</name>
</gene>
<dbReference type="InterPro" id="IPR018535">
    <property type="entry name" value="DUF1996"/>
</dbReference>
<evidence type="ECO:0000259" key="1">
    <source>
        <dbReference type="Pfam" id="PF09362"/>
    </source>
</evidence>
<organism evidence="2 3">
    <name type="scientific">Scleroderma citrinum Foug A</name>
    <dbReference type="NCBI Taxonomy" id="1036808"/>
    <lineage>
        <taxon>Eukaryota</taxon>
        <taxon>Fungi</taxon>
        <taxon>Dikarya</taxon>
        <taxon>Basidiomycota</taxon>
        <taxon>Agaricomycotina</taxon>
        <taxon>Agaricomycetes</taxon>
        <taxon>Agaricomycetidae</taxon>
        <taxon>Boletales</taxon>
        <taxon>Sclerodermatineae</taxon>
        <taxon>Sclerodermataceae</taxon>
        <taxon>Scleroderma</taxon>
    </lineage>
</organism>
<dbReference type="PANTHER" id="PTHR43662">
    <property type="match status" value="1"/>
</dbReference>
<name>A0A0C2ZYW3_9AGAM</name>
<reference evidence="3" key="2">
    <citation type="submission" date="2015-01" db="EMBL/GenBank/DDBJ databases">
        <title>Evolutionary Origins and Diversification of the Mycorrhizal Mutualists.</title>
        <authorList>
            <consortium name="DOE Joint Genome Institute"/>
            <consortium name="Mycorrhizal Genomics Consortium"/>
            <person name="Kohler A."/>
            <person name="Kuo A."/>
            <person name="Nagy L.G."/>
            <person name="Floudas D."/>
            <person name="Copeland A."/>
            <person name="Barry K.W."/>
            <person name="Cichocki N."/>
            <person name="Veneault-Fourrey C."/>
            <person name="LaButti K."/>
            <person name="Lindquist E.A."/>
            <person name="Lipzen A."/>
            <person name="Lundell T."/>
            <person name="Morin E."/>
            <person name="Murat C."/>
            <person name="Riley R."/>
            <person name="Ohm R."/>
            <person name="Sun H."/>
            <person name="Tunlid A."/>
            <person name="Henrissat B."/>
            <person name="Grigoriev I.V."/>
            <person name="Hibbett D.S."/>
            <person name="Martin F."/>
        </authorList>
    </citation>
    <scope>NUCLEOTIDE SEQUENCE [LARGE SCALE GENOMIC DNA]</scope>
    <source>
        <strain evidence="3">Foug A</strain>
    </source>
</reference>
<accession>A0A0C2ZYW3</accession>
<dbReference type="Proteomes" id="UP000053989">
    <property type="component" value="Unassembled WGS sequence"/>
</dbReference>